<evidence type="ECO:0000313" key="2">
    <source>
        <dbReference type="EMBL" id="KAF2145236.1"/>
    </source>
</evidence>
<accession>A0A6A6BMF6</accession>
<keyword evidence="3" id="KW-1185">Reference proteome</keyword>
<reference evidence="2" key="1">
    <citation type="journal article" date="2020" name="Stud. Mycol.">
        <title>101 Dothideomycetes genomes: a test case for predicting lifestyles and emergence of pathogens.</title>
        <authorList>
            <person name="Haridas S."/>
            <person name="Albert R."/>
            <person name="Binder M."/>
            <person name="Bloem J."/>
            <person name="Labutti K."/>
            <person name="Salamov A."/>
            <person name="Andreopoulos B."/>
            <person name="Baker S."/>
            <person name="Barry K."/>
            <person name="Bills G."/>
            <person name="Bluhm B."/>
            <person name="Cannon C."/>
            <person name="Castanera R."/>
            <person name="Culley D."/>
            <person name="Daum C."/>
            <person name="Ezra D."/>
            <person name="Gonzalez J."/>
            <person name="Henrissat B."/>
            <person name="Kuo A."/>
            <person name="Liang C."/>
            <person name="Lipzen A."/>
            <person name="Lutzoni F."/>
            <person name="Magnuson J."/>
            <person name="Mondo S."/>
            <person name="Nolan M."/>
            <person name="Ohm R."/>
            <person name="Pangilinan J."/>
            <person name="Park H.-J."/>
            <person name="Ramirez L."/>
            <person name="Alfaro M."/>
            <person name="Sun H."/>
            <person name="Tritt A."/>
            <person name="Yoshinaga Y."/>
            <person name="Zwiers L.-H."/>
            <person name="Turgeon B."/>
            <person name="Goodwin S."/>
            <person name="Spatafora J."/>
            <person name="Crous P."/>
            <person name="Grigoriev I."/>
        </authorList>
    </citation>
    <scope>NUCLEOTIDE SEQUENCE</scope>
    <source>
        <strain evidence="2">CBS 121167</strain>
    </source>
</reference>
<sequence>MVVWALLGRYTLSLSLSFPPSPSPSPLLPYLRAQSVNQSLTPLSFIIRLQSQLLLPPPAAAAHLDSRPCSHCAHTIMLCHVTSFMEREVGLF</sequence>
<evidence type="ECO:0000256" key="1">
    <source>
        <dbReference type="SAM" id="SignalP"/>
    </source>
</evidence>
<feature type="signal peptide" evidence="1">
    <location>
        <begin position="1"/>
        <end position="17"/>
    </location>
</feature>
<dbReference type="Proteomes" id="UP000799438">
    <property type="component" value="Unassembled WGS sequence"/>
</dbReference>
<keyword evidence="1" id="KW-0732">Signal</keyword>
<evidence type="ECO:0000313" key="3">
    <source>
        <dbReference type="Proteomes" id="UP000799438"/>
    </source>
</evidence>
<name>A0A6A6BMF6_9PEZI</name>
<dbReference type="EMBL" id="ML995478">
    <property type="protein sequence ID" value="KAF2145236.1"/>
    <property type="molecule type" value="Genomic_DNA"/>
</dbReference>
<dbReference type="GeneID" id="54292837"/>
<feature type="chain" id="PRO_5025479388" description="Secreted protein" evidence="1">
    <location>
        <begin position="18"/>
        <end position="92"/>
    </location>
</feature>
<proteinExistence type="predicted"/>
<organism evidence="2 3">
    <name type="scientific">Aplosporella prunicola CBS 121167</name>
    <dbReference type="NCBI Taxonomy" id="1176127"/>
    <lineage>
        <taxon>Eukaryota</taxon>
        <taxon>Fungi</taxon>
        <taxon>Dikarya</taxon>
        <taxon>Ascomycota</taxon>
        <taxon>Pezizomycotina</taxon>
        <taxon>Dothideomycetes</taxon>
        <taxon>Dothideomycetes incertae sedis</taxon>
        <taxon>Botryosphaeriales</taxon>
        <taxon>Aplosporellaceae</taxon>
        <taxon>Aplosporella</taxon>
    </lineage>
</organism>
<protein>
    <recommendedName>
        <fullName evidence="4">Secreted protein</fullName>
    </recommendedName>
</protein>
<gene>
    <name evidence="2" type="ORF">K452DRAFT_136939</name>
</gene>
<dbReference type="AlphaFoldDB" id="A0A6A6BMF6"/>
<dbReference type="RefSeq" id="XP_033400948.1">
    <property type="nucleotide sequence ID" value="XM_033535343.1"/>
</dbReference>
<evidence type="ECO:0008006" key="4">
    <source>
        <dbReference type="Google" id="ProtNLM"/>
    </source>
</evidence>